<evidence type="ECO:0000259" key="10">
    <source>
        <dbReference type="PROSITE" id="PS50894"/>
    </source>
</evidence>
<dbReference type="CDD" id="cd00088">
    <property type="entry name" value="HPT"/>
    <property type="match status" value="1"/>
</dbReference>
<evidence type="ECO:0000256" key="1">
    <source>
        <dbReference type="ARBA" id="ARBA00000085"/>
    </source>
</evidence>
<evidence type="ECO:0000256" key="4">
    <source>
        <dbReference type="ARBA" id="ARBA00022679"/>
    </source>
</evidence>
<evidence type="ECO:0000256" key="7">
    <source>
        <dbReference type="PROSITE-ProRule" id="PRU00110"/>
    </source>
</evidence>
<feature type="compositionally biased region" description="Polar residues" evidence="8">
    <location>
        <begin position="391"/>
        <end position="407"/>
    </location>
</feature>
<dbReference type="GO" id="GO:0006935">
    <property type="term" value="P:chemotaxis"/>
    <property type="evidence" value="ECO:0007669"/>
    <property type="project" value="InterPro"/>
</dbReference>
<dbReference type="PANTHER" id="PTHR43395">
    <property type="entry name" value="SENSOR HISTIDINE KINASE CHEA"/>
    <property type="match status" value="1"/>
</dbReference>
<evidence type="ECO:0000259" key="9">
    <source>
        <dbReference type="PROSITE" id="PS50109"/>
    </source>
</evidence>
<dbReference type="EC" id="2.7.13.3" evidence="2"/>
<dbReference type="GO" id="GO:0005737">
    <property type="term" value="C:cytoplasm"/>
    <property type="evidence" value="ECO:0007669"/>
    <property type="project" value="InterPro"/>
</dbReference>
<dbReference type="SUPFAM" id="SSF55874">
    <property type="entry name" value="ATPase domain of HSP90 chaperone/DNA topoisomerase II/histidine kinase"/>
    <property type="match status" value="1"/>
</dbReference>
<dbReference type="SMART" id="SM00073">
    <property type="entry name" value="HPT"/>
    <property type="match status" value="1"/>
</dbReference>
<dbReference type="InterPro" id="IPR051315">
    <property type="entry name" value="Bact_Chemotaxis_CheA"/>
</dbReference>
<dbReference type="InterPro" id="IPR036641">
    <property type="entry name" value="HPT_dom_sf"/>
</dbReference>
<gene>
    <name evidence="11" type="ORF">CwatDRAFT_2361</name>
</gene>
<feature type="domain" description="HPt" evidence="10">
    <location>
        <begin position="2"/>
        <end position="105"/>
    </location>
</feature>
<sequence>MTIEPLDSIEQYLLDESSELLATIEQNLLELLEEKTVDKVHTLMRSAHTIKGSAANYELKTLETIAHHLEDVFQALYAPELEIDSELSFLLLEGYDCLKVPLNGILSNIPYDEQEILDRTAEVFAKLQTKLGDFFGREAPLPTSEELGFDVVGLIFADSVPQDLQQLETAIATQDPQQVYPILNSKADFFQELGMSYDLPGLVEIAQATKAAIEYHKDHVLTIAQIALENFQQAYTAVLDGERNQGGSLCDQLRYWAESSAENSLIVSEEQDNNTVNNSHSNLMEELLNIVDDSVEDNSLIVSGEQDNNTVNNSHSNLTEELLNIVDDSVEDNSLIVSGEQEKEEEEESSYIREIKQKVNQNLSLNASPIERVLQLICTTHKETFVKKEPNISSENNQQKFQPKKQSTQSLPSIRVAVKQLDRLSHTIGELLISENQQSLQSDQIHHLTQNTLKQFLLSQKQLNKVREWSDKNLLIPSSKRSKKHKKKNDIYPLIISTSLTDIDSEFDVLEMDVYSDLHLLLQNLTEQMMQLGEQIESIEGLAQTLRFSRGKRKQLLSQAQDDLLEARMVPLAKVFNRFPRLMQQMVAAHQKPAQLHLIGSDVLIDKVFVEKLYEPLLHLIRNAYDHGLESAEKRRQQGKPETGQITVEAYHQGNRITIEIRDDGQGLDWERIRQSAVEKQLLTPEEAANLSEEQLADLLFEPGFSTTEKISQLSGRGIGLDVVRSQFQAWQGSVSIKSNRGEGTTFAHGVTSPLKP</sequence>
<comment type="caution">
    <text evidence="11">The sequence shown here is derived from an EMBL/GenBank/DDBJ whole genome shotgun (WGS) entry which is preliminary data.</text>
</comment>
<dbReference type="SMART" id="SM00387">
    <property type="entry name" value="HATPase_c"/>
    <property type="match status" value="1"/>
</dbReference>
<dbReference type="InterPro" id="IPR004358">
    <property type="entry name" value="Sig_transdc_His_kin-like_C"/>
</dbReference>
<keyword evidence="5" id="KW-0418">Kinase</keyword>
<feature type="modified residue" description="Phosphohistidine" evidence="7">
    <location>
        <position position="48"/>
    </location>
</feature>
<organism evidence="11 12">
    <name type="scientific">Crocosphaera watsonii WH 8501</name>
    <dbReference type="NCBI Taxonomy" id="165597"/>
    <lineage>
        <taxon>Bacteria</taxon>
        <taxon>Bacillati</taxon>
        <taxon>Cyanobacteriota</taxon>
        <taxon>Cyanophyceae</taxon>
        <taxon>Oscillatoriophycideae</taxon>
        <taxon>Chroococcales</taxon>
        <taxon>Aphanothecaceae</taxon>
        <taxon>Crocosphaera</taxon>
    </lineage>
</organism>
<dbReference type="GO" id="GO:0000155">
    <property type="term" value="F:phosphorelay sensor kinase activity"/>
    <property type="evidence" value="ECO:0007669"/>
    <property type="project" value="InterPro"/>
</dbReference>
<dbReference type="RefSeq" id="WP_007307045.1">
    <property type="nucleotide sequence ID" value="NZ_AADV02000083.1"/>
</dbReference>
<dbReference type="FunFam" id="3.30.565.10:FF:000016">
    <property type="entry name" value="Chemotaxis protein CheA, putative"/>
    <property type="match status" value="1"/>
</dbReference>
<dbReference type="PRINTS" id="PR00344">
    <property type="entry name" value="BCTRLSENSOR"/>
</dbReference>
<keyword evidence="4" id="KW-0808">Transferase</keyword>
<protein>
    <recommendedName>
        <fullName evidence="2">histidine kinase</fullName>
        <ecNumber evidence="2">2.7.13.3</ecNumber>
    </recommendedName>
</protein>
<dbReference type="EMBL" id="AADV02000083">
    <property type="protein sequence ID" value="EAM49226.1"/>
    <property type="molecule type" value="Genomic_DNA"/>
</dbReference>
<dbReference type="PROSITE" id="PS50894">
    <property type="entry name" value="HPT"/>
    <property type="match status" value="1"/>
</dbReference>
<dbReference type="Proteomes" id="UP000003922">
    <property type="component" value="Unassembled WGS sequence"/>
</dbReference>
<dbReference type="Gene3D" id="1.20.120.160">
    <property type="entry name" value="HPT domain"/>
    <property type="match status" value="1"/>
</dbReference>
<dbReference type="InterPro" id="IPR003594">
    <property type="entry name" value="HATPase_dom"/>
</dbReference>
<dbReference type="AlphaFoldDB" id="Q4BZ85"/>
<dbReference type="Gene3D" id="3.30.565.10">
    <property type="entry name" value="Histidine kinase-like ATPase, C-terminal domain"/>
    <property type="match status" value="1"/>
</dbReference>
<reference evidence="11" key="1">
    <citation type="submission" date="2004-02" db="EMBL/GenBank/DDBJ databases">
        <authorList>
            <consortium name="DOE Joint Genome Institute"/>
        </authorList>
    </citation>
    <scope>NUCLEOTIDE SEQUENCE [LARGE SCALE GENOMIC DNA]</scope>
    <source>
        <strain evidence="11">WH 8501</strain>
    </source>
</reference>
<dbReference type="OrthoDB" id="291966at2"/>
<evidence type="ECO:0000313" key="12">
    <source>
        <dbReference type="Proteomes" id="UP000003922"/>
    </source>
</evidence>
<feature type="domain" description="Histidine kinase" evidence="9">
    <location>
        <begin position="496"/>
        <end position="747"/>
    </location>
</feature>
<evidence type="ECO:0000313" key="11">
    <source>
        <dbReference type="EMBL" id="EAM49226.1"/>
    </source>
</evidence>
<keyword evidence="3 7" id="KW-0597">Phosphoprotein</keyword>
<keyword evidence="11" id="KW-0067">ATP-binding</keyword>
<name>Q4BZ85_CROWT</name>
<dbReference type="KEGG" id="cwa:CwatDRAFT_2361"/>
<dbReference type="SUPFAM" id="SSF47226">
    <property type="entry name" value="Histidine-containing phosphotransfer domain, HPT domain"/>
    <property type="match status" value="1"/>
</dbReference>
<dbReference type="InterPro" id="IPR008207">
    <property type="entry name" value="Sig_transdc_His_kin_Hpt_dom"/>
</dbReference>
<dbReference type="CDD" id="cd16916">
    <property type="entry name" value="HATPase_CheA-like"/>
    <property type="match status" value="1"/>
</dbReference>
<evidence type="ECO:0000256" key="5">
    <source>
        <dbReference type="ARBA" id="ARBA00022777"/>
    </source>
</evidence>
<keyword evidence="6" id="KW-0902">Two-component regulatory system</keyword>
<evidence type="ECO:0000256" key="8">
    <source>
        <dbReference type="SAM" id="MobiDB-lite"/>
    </source>
</evidence>
<evidence type="ECO:0000256" key="2">
    <source>
        <dbReference type="ARBA" id="ARBA00012438"/>
    </source>
</evidence>
<evidence type="ECO:0000256" key="6">
    <source>
        <dbReference type="ARBA" id="ARBA00023012"/>
    </source>
</evidence>
<dbReference type="InterPro" id="IPR005467">
    <property type="entry name" value="His_kinase_dom"/>
</dbReference>
<evidence type="ECO:0000256" key="3">
    <source>
        <dbReference type="ARBA" id="ARBA00022553"/>
    </source>
</evidence>
<feature type="region of interest" description="Disordered" evidence="8">
    <location>
        <begin position="388"/>
        <end position="407"/>
    </location>
</feature>
<dbReference type="InterPro" id="IPR004105">
    <property type="entry name" value="CheA-like_dim"/>
</dbReference>
<accession>Q4BZ85</accession>
<reference evidence="11" key="2">
    <citation type="submission" date="2005-06" db="EMBL/GenBank/DDBJ databases">
        <title>Sequencing of the draft genome and assembly of Crocosphaera watsonii WH 8501.</title>
        <authorList>
            <consortium name="US DOE Joint Genome Institute (JGI-PGF)"/>
            <person name="Copeland A."/>
            <person name="Lucas S."/>
            <person name="Lapidus A."/>
            <person name="Barry K."/>
            <person name="Detter C."/>
            <person name="Glavina T."/>
            <person name="Hammon N."/>
            <person name="Israni S."/>
            <person name="Pitluck S."/>
            <person name="Richardson P."/>
        </authorList>
    </citation>
    <scope>NUCLEOTIDE SEQUENCE [LARGE SCALE GENOMIC DNA]</scope>
    <source>
        <strain evidence="11">WH 8501</strain>
    </source>
</reference>
<dbReference type="SMART" id="SM01231">
    <property type="entry name" value="H-kinase_dim"/>
    <property type="match status" value="1"/>
</dbReference>
<keyword evidence="12" id="KW-1185">Reference proteome</keyword>
<reference evidence="11" key="3">
    <citation type="submission" date="2016-12" db="EMBL/GenBank/DDBJ databases">
        <title>Annotation of the draft genome assembly of Crocosphaera watsonii WH 8501.</title>
        <authorList>
            <consortium name="US DOE Joint Genome Institute (JGI-ORNL)"/>
            <person name="Larimer F."/>
            <person name="Land M."/>
        </authorList>
    </citation>
    <scope>NUCLEOTIDE SEQUENCE</scope>
    <source>
        <strain evidence="11">WH 8501</strain>
    </source>
</reference>
<dbReference type="InterPro" id="IPR036890">
    <property type="entry name" value="HATPase_C_sf"/>
</dbReference>
<dbReference type="PROSITE" id="PS50109">
    <property type="entry name" value="HIS_KIN"/>
    <property type="match status" value="1"/>
</dbReference>
<dbReference type="GO" id="GO:0005524">
    <property type="term" value="F:ATP binding"/>
    <property type="evidence" value="ECO:0007669"/>
    <property type="project" value="UniProtKB-KW"/>
</dbReference>
<comment type="catalytic activity">
    <reaction evidence="1">
        <text>ATP + protein L-histidine = ADP + protein N-phospho-L-histidine.</text>
        <dbReference type="EC" id="2.7.13.3"/>
    </reaction>
</comment>
<dbReference type="Pfam" id="PF02518">
    <property type="entry name" value="HATPase_c"/>
    <property type="match status" value="1"/>
</dbReference>
<proteinExistence type="predicted"/>
<dbReference type="Pfam" id="PF01627">
    <property type="entry name" value="Hpt"/>
    <property type="match status" value="1"/>
</dbReference>
<keyword evidence="11" id="KW-0547">Nucleotide-binding</keyword>
<dbReference type="PANTHER" id="PTHR43395:SF1">
    <property type="entry name" value="CHEMOTAXIS PROTEIN CHEA"/>
    <property type="match status" value="1"/>
</dbReference>